<sequence>MAKKPFLKRLQAQQESKKTGTVVSDIEQVIVNKQPDEQIRDAAAHQIMADIARPDIEPEGQIIRVDINLVYAEKQVRPEEDFDEEVIDGMADTYETIGMLTPPRCYPRDRRGYQIWMGETRVRTARKRGDTHIDIYVGKPPKDRKERIIGQLIENLQQSGLKPLATAHSFYELKRDFNMTGEQIAKTMGKPTSFVSKHLRLIDAPENVTALLRDKVTSDIDLAYTLVQINEKSPEEAEKLIAAARESGISRAQVKAVLDEVKNKSKDVISHAKSKVQSKKPTKALDSNSGVKTWQVVVEIDGHGQLGVIMTDRAPDEEGYVWVKLEIGEISVEASELRIKGMRSL</sequence>
<dbReference type="InterPro" id="IPR036086">
    <property type="entry name" value="ParB/Sulfiredoxin_sf"/>
</dbReference>
<dbReference type="Gene3D" id="3.90.1530.30">
    <property type="match status" value="1"/>
</dbReference>
<dbReference type="EMBL" id="KT225520">
    <property type="protein sequence ID" value="ALD82370.1"/>
    <property type="molecule type" value="Genomic_DNA"/>
</dbReference>
<dbReference type="SUPFAM" id="SSF109709">
    <property type="entry name" value="KorB DNA-binding domain-like"/>
    <property type="match status" value="1"/>
</dbReference>
<dbReference type="Pfam" id="PF02195">
    <property type="entry name" value="ParB_N"/>
    <property type="match status" value="1"/>
</dbReference>
<comment type="similarity">
    <text evidence="1">Belongs to the ParB family.</text>
</comment>
<evidence type="ECO:0000259" key="2">
    <source>
        <dbReference type="SMART" id="SM00470"/>
    </source>
</evidence>
<dbReference type="PANTHER" id="PTHR33375:SF1">
    <property type="entry name" value="CHROMOSOME-PARTITIONING PROTEIN PARB-RELATED"/>
    <property type="match status" value="1"/>
</dbReference>
<evidence type="ECO:0000256" key="1">
    <source>
        <dbReference type="ARBA" id="ARBA00006295"/>
    </source>
</evidence>
<feature type="domain" description="ParB-like N-terminal" evidence="2">
    <location>
        <begin position="63"/>
        <end position="156"/>
    </location>
</feature>
<geneLocation type="plasmid" evidence="3">
    <name>pRJ46C</name>
</geneLocation>
<dbReference type="InterPro" id="IPR013741">
    <property type="entry name" value="KorB_domain"/>
</dbReference>
<dbReference type="InterPro" id="IPR003115">
    <property type="entry name" value="ParB_N"/>
</dbReference>
<dbReference type="GO" id="GO:0007059">
    <property type="term" value="P:chromosome segregation"/>
    <property type="evidence" value="ECO:0007669"/>
    <property type="project" value="TreeGrafter"/>
</dbReference>
<dbReference type="GO" id="GO:0003677">
    <property type="term" value="F:DNA binding"/>
    <property type="evidence" value="ECO:0007669"/>
    <property type="project" value="InterPro"/>
</dbReference>
<dbReference type="InterPro" id="IPR004437">
    <property type="entry name" value="ParB/RepB/Spo0J"/>
</dbReference>
<evidence type="ECO:0000313" key="3">
    <source>
        <dbReference type="EMBL" id="ALD82370.1"/>
    </source>
</evidence>
<name>A0A0M4L8V7_RAOOR</name>
<dbReference type="PANTHER" id="PTHR33375">
    <property type="entry name" value="CHROMOSOME-PARTITIONING PROTEIN PARB-RELATED"/>
    <property type="match status" value="1"/>
</dbReference>
<dbReference type="SMART" id="SM00470">
    <property type="entry name" value="ParB"/>
    <property type="match status" value="1"/>
</dbReference>
<dbReference type="RefSeq" id="WP_172686955.1">
    <property type="nucleotide sequence ID" value="NZ_KT225520.1"/>
</dbReference>
<reference evidence="3" key="1">
    <citation type="submission" date="2015-06" db="EMBL/GenBank/DDBJ databases">
        <title>Carbapenemase-producing Raoultella ornithinolytica.</title>
        <authorList>
            <person name="Sun J."/>
            <person name="Zhang F."/>
        </authorList>
    </citation>
    <scope>NUCLEOTIDE SEQUENCE</scope>
    <source>
        <strain evidence="3">RJ46C</strain>
        <plasmid evidence="3">pRJ46C</plasmid>
    </source>
</reference>
<dbReference type="AlphaFoldDB" id="A0A0M4L8V7"/>
<organism evidence="3">
    <name type="scientific">Raoultella ornithinolytica</name>
    <name type="common">Klebsiella ornithinolytica</name>
    <dbReference type="NCBI Taxonomy" id="54291"/>
    <lineage>
        <taxon>Bacteria</taxon>
        <taxon>Pseudomonadati</taxon>
        <taxon>Pseudomonadota</taxon>
        <taxon>Gammaproteobacteria</taxon>
        <taxon>Enterobacterales</taxon>
        <taxon>Enterobacteriaceae</taxon>
        <taxon>Klebsiella/Raoultella group</taxon>
        <taxon>Raoultella</taxon>
    </lineage>
</organism>
<protein>
    <submittedName>
        <fullName evidence="3">Plasmid partitioning protein ParB</fullName>
    </submittedName>
</protein>
<proteinExistence type="inferred from homology"/>
<dbReference type="InterPro" id="IPR050336">
    <property type="entry name" value="Chromosome_partition/occlusion"/>
</dbReference>
<accession>A0A0M4L8V7</accession>
<dbReference type="SUPFAM" id="SSF110849">
    <property type="entry name" value="ParB/Sulfiredoxin"/>
    <property type="match status" value="1"/>
</dbReference>
<dbReference type="NCBIfam" id="TIGR00180">
    <property type="entry name" value="parB_part"/>
    <property type="match status" value="1"/>
</dbReference>
<dbReference type="Pfam" id="PF08535">
    <property type="entry name" value="KorB"/>
    <property type="match status" value="1"/>
</dbReference>
<keyword evidence="3" id="KW-0614">Plasmid</keyword>
<dbReference type="Gene3D" id="1.10.10.2830">
    <property type="match status" value="1"/>
</dbReference>
<dbReference type="GO" id="GO:0005694">
    <property type="term" value="C:chromosome"/>
    <property type="evidence" value="ECO:0007669"/>
    <property type="project" value="TreeGrafter"/>
</dbReference>